<reference evidence="3" key="1">
    <citation type="submission" date="2021-05" db="EMBL/GenBank/DDBJ databases">
        <authorList>
            <person name="Alioto T."/>
            <person name="Alioto T."/>
            <person name="Gomez Garrido J."/>
        </authorList>
    </citation>
    <scope>NUCLEOTIDE SEQUENCE</scope>
</reference>
<feature type="compositionally biased region" description="Basic and acidic residues" evidence="2">
    <location>
        <begin position="316"/>
        <end position="331"/>
    </location>
</feature>
<protein>
    <submittedName>
        <fullName evidence="3">Lipid storage droplets surface-binding protein 2</fullName>
    </submittedName>
</protein>
<evidence type="ECO:0000256" key="2">
    <source>
        <dbReference type="SAM" id="MobiDB-lite"/>
    </source>
</evidence>
<dbReference type="AlphaFoldDB" id="A0A8D8FJL6"/>
<feature type="region of interest" description="Disordered" evidence="2">
    <location>
        <begin position="1"/>
        <end position="30"/>
    </location>
</feature>
<sequence length="737" mass="82304">MPTSASELTRCRGWSPEKAGEPIDKARTRSSKINDLRSKLQRVKLEAQQIIADKQREFLKQREELERNHESAMFQLQLEEKRCKEFYRVRRDELINESNNEWSGKSRLSTHNYESGWQEQQRKGQMEFDRIGIVEQADQASLSKTTAEAGANQDGSRLPVGVRVNPVRASEGNDRNDAALISPLRETKCPLFETIRQGGAALPSLSCVGPVNTGSSTTARSPEVELSSNESASFPSAEHPTHPGSTLLKPSGDQRIAITKTVLSTEVTPVRNRSETAWHCFEMESSSSTTLDSNSYDPPDQTGLQHQTTCAEDEASFERAHSKEKALKTSEEEATSQAQPFPASFTYDTPKSCHLTCLQLASPTMGKERESMHERSVYCCNSNGSPRYQRCPHSVQRLPEIAAVINYHWMAHKASQALEDVEAVREAEADGERSSVVNVTWQQTQNVDNSMHLGTTETAEDAWHRAVNFFVPMMLKVDRPQLKPDQLLVKGNNTHTENASIIKEQSQDIYDRIKPRDLRAVTSFTQEAGYLRWTSQQRAASLKELSCAGEVPAIQCIGLAINGVDTKSHLAGRLLNFYFPTIGDDEEGSVQVLCGMSSDISRCIYQTELYQEKIPRRAHHFHIDPGERTPISIRVGVRRLVAVNLSGRNRKVELGLLAENYDELGSLADGEWNLRSLHIAWKRKKQPVKKPLGDVSTTRSEMPYRLYGSGNVTAVITGSLKPDCSAALLRRLSKAAP</sequence>
<feature type="coiled-coil region" evidence="1">
    <location>
        <begin position="33"/>
        <end position="82"/>
    </location>
</feature>
<evidence type="ECO:0000256" key="1">
    <source>
        <dbReference type="SAM" id="Coils"/>
    </source>
</evidence>
<dbReference type="EMBL" id="HBUE01076203">
    <property type="protein sequence ID" value="CAG6475159.1"/>
    <property type="molecule type" value="Transcribed_RNA"/>
</dbReference>
<name>A0A8D8FJL6_CULPI</name>
<accession>A0A8D8FJL6</accession>
<organism evidence="3">
    <name type="scientific">Culex pipiens</name>
    <name type="common">House mosquito</name>
    <dbReference type="NCBI Taxonomy" id="7175"/>
    <lineage>
        <taxon>Eukaryota</taxon>
        <taxon>Metazoa</taxon>
        <taxon>Ecdysozoa</taxon>
        <taxon>Arthropoda</taxon>
        <taxon>Hexapoda</taxon>
        <taxon>Insecta</taxon>
        <taxon>Pterygota</taxon>
        <taxon>Neoptera</taxon>
        <taxon>Endopterygota</taxon>
        <taxon>Diptera</taxon>
        <taxon>Nematocera</taxon>
        <taxon>Culicoidea</taxon>
        <taxon>Culicidae</taxon>
        <taxon>Culicinae</taxon>
        <taxon>Culicini</taxon>
        <taxon>Culex</taxon>
        <taxon>Culex</taxon>
    </lineage>
</organism>
<feature type="region of interest" description="Disordered" evidence="2">
    <location>
        <begin position="287"/>
        <end position="343"/>
    </location>
</feature>
<dbReference type="EMBL" id="HBUE01076201">
    <property type="protein sequence ID" value="CAG6475156.1"/>
    <property type="molecule type" value="Transcribed_RNA"/>
</dbReference>
<proteinExistence type="predicted"/>
<dbReference type="EMBL" id="HBUE01076199">
    <property type="protein sequence ID" value="CAG6475154.1"/>
    <property type="molecule type" value="Transcribed_RNA"/>
</dbReference>
<dbReference type="EMBL" id="HBUE01076197">
    <property type="protein sequence ID" value="CAG6475152.1"/>
    <property type="molecule type" value="Transcribed_RNA"/>
</dbReference>
<feature type="compositionally biased region" description="Basic and acidic residues" evidence="2">
    <location>
        <begin position="18"/>
        <end position="30"/>
    </location>
</feature>
<feature type="compositionally biased region" description="Polar residues" evidence="2">
    <location>
        <begin position="212"/>
        <end position="234"/>
    </location>
</feature>
<feature type="region of interest" description="Disordered" evidence="2">
    <location>
        <begin position="212"/>
        <end position="253"/>
    </location>
</feature>
<keyword evidence="1" id="KW-0175">Coiled coil</keyword>
<evidence type="ECO:0000313" key="3">
    <source>
        <dbReference type="EMBL" id="CAG6475152.1"/>
    </source>
</evidence>